<reference evidence="1" key="1">
    <citation type="journal article" date="2014" name="Front. Microbiol.">
        <title>High frequency of phylogenetically diverse reductive dehalogenase-homologous genes in deep subseafloor sedimentary metagenomes.</title>
        <authorList>
            <person name="Kawai M."/>
            <person name="Futagami T."/>
            <person name="Toyoda A."/>
            <person name="Takaki Y."/>
            <person name="Nishi S."/>
            <person name="Hori S."/>
            <person name="Arai W."/>
            <person name="Tsubouchi T."/>
            <person name="Morono Y."/>
            <person name="Uchiyama I."/>
            <person name="Ito T."/>
            <person name="Fujiyama A."/>
            <person name="Inagaki F."/>
            <person name="Takami H."/>
        </authorList>
    </citation>
    <scope>NUCLEOTIDE SEQUENCE</scope>
    <source>
        <strain evidence="1">Expedition CK06-06</strain>
    </source>
</reference>
<name>X1L0W5_9ZZZZ</name>
<evidence type="ECO:0000313" key="1">
    <source>
        <dbReference type="EMBL" id="GAH96079.1"/>
    </source>
</evidence>
<protein>
    <submittedName>
        <fullName evidence="1">Uncharacterized protein</fullName>
    </submittedName>
</protein>
<dbReference type="AlphaFoldDB" id="X1L0W5"/>
<proteinExistence type="predicted"/>
<dbReference type="EMBL" id="BARU01047065">
    <property type="protein sequence ID" value="GAH96079.1"/>
    <property type="molecule type" value="Genomic_DNA"/>
</dbReference>
<gene>
    <name evidence="1" type="ORF">S03H2_70698</name>
</gene>
<sequence length="34" mass="3496">SKPDKTSLTLSVSTESAFSIANCNKVPAALAQDT</sequence>
<organism evidence="1">
    <name type="scientific">marine sediment metagenome</name>
    <dbReference type="NCBI Taxonomy" id="412755"/>
    <lineage>
        <taxon>unclassified sequences</taxon>
        <taxon>metagenomes</taxon>
        <taxon>ecological metagenomes</taxon>
    </lineage>
</organism>
<comment type="caution">
    <text evidence="1">The sequence shown here is derived from an EMBL/GenBank/DDBJ whole genome shotgun (WGS) entry which is preliminary data.</text>
</comment>
<accession>X1L0W5</accession>
<feature type="non-terminal residue" evidence="1">
    <location>
        <position position="1"/>
    </location>
</feature>